<organism evidence="2 3">
    <name type="scientific">Candidatus Phytoplasma phoenicium</name>
    <dbReference type="NCBI Taxonomy" id="198422"/>
    <lineage>
        <taxon>Bacteria</taxon>
        <taxon>Bacillati</taxon>
        <taxon>Mycoplasmatota</taxon>
        <taxon>Mollicutes</taxon>
        <taxon>Acholeplasmatales</taxon>
        <taxon>Acholeplasmataceae</taxon>
        <taxon>Candidatus Phytoplasma</taxon>
        <taxon>16SrIX (Pigeon pea witches'-broom group)</taxon>
    </lineage>
</organism>
<feature type="domain" description="DUF2963" evidence="1">
    <location>
        <begin position="4"/>
        <end position="44"/>
    </location>
</feature>
<gene>
    <name evidence="2" type="ORF">C6B37_02570</name>
</gene>
<dbReference type="EMBL" id="PUUG01000097">
    <property type="protein sequence ID" value="PQP79126.1"/>
    <property type="molecule type" value="Genomic_DNA"/>
</dbReference>
<accession>A0A2S8NSZ4</accession>
<name>A0A2S8NSZ4_9MOLU</name>
<sequence length="44" mass="5214">MSTKKINEIIEYDKVTRKKVKEIIYGRNGKDILKEFDRVTGEKV</sequence>
<protein>
    <recommendedName>
        <fullName evidence="1">DUF2963 domain-containing protein</fullName>
    </recommendedName>
</protein>
<dbReference type="Pfam" id="PF11178">
    <property type="entry name" value="DUF2963"/>
    <property type="match status" value="1"/>
</dbReference>
<evidence type="ECO:0000313" key="3">
    <source>
        <dbReference type="Proteomes" id="UP000238672"/>
    </source>
</evidence>
<dbReference type="InterPro" id="IPR021348">
    <property type="entry name" value="DUF2963"/>
</dbReference>
<dbReference type="AlphaFoldDB" id="A0A2S8NSZ4"/>
<comment type="caution">
    <text evidence="2">The sequence shown here is derived from an EMBL/GenBank/DDBJ whole genome shotgun (WGS) entry which is preliminary data.</text>
</comment>
<proteinExistence type="predicted"/>
<keyword evidence="3" id="KW-1185">Reference proteome</keyword>
<evidence type="ECO:0000313" key="2">
    <source>
        <dbReference type="EMBL" id="PQP79126.1"/>
    </source>
</evidence>
<evidence type="ECO:0000259" key="1">
    <source>
        <dbReference type="Pfam" id="PF11178"/>
    </source>
</evidence>
<reference evidence="2 3" key="1">
    <citation type="submission" date="2018-02" db="EMBL/GenBank/DDBJ databases">
        <title>Metagenomics reveals mixed infection of spiroplasma and phytoplasma in chicory.</title>
        <authorList>
            <person name="Polano C."/>
            <person name="Moruzzi S."/>
            <person name="Ermacora P."/>
            <person name="Ferrini F."/>
            <person name="Martini M."/>
            <person name="Firrao G."/>
        </authorList>
    </citation>
    <scope>NUCLEOTIDE SEQUENCE [LARGE SCALE GENOMIC DNA]</scope>
    <source>
        <strain evidence="2 3">ChiP</strain>
    </source>
</reference>
<dbReference type="Proteomes" id="UP000238672">
    <property type="component" value="Unassembled WGS sequence"/>
</dbReference>